<feature type="compositionally biased region" description="Low complexity" evidence="1">
    <location>
        <begin position="392"/>
        <end position="409"/>
    </location>
</feature>
<feature type="region of interest" description="Disordered" evidence="1">
    <location>
        <begin position="381"/>
        <end position="455"/>
    </location>
</feature>
<feature type="compositionally biased region" description="Basic residues" evidence="1">
    <location>
        <begin position="1927"/>
        <end position="1938"/>
    </location>
</feature>
<feature type="compositionally biased region" description="Low complexity" evidence="1">
    <location>
        <begin position="218"/>
        <end position="251"/>
    </location>
</feature>
<sequence length="1938" mass="217611">MTEQDETRNSRDDNISGDDDSENDHHHLEEDDQQHRKRTWEESFALLEAYQKKHGHCQVPIRFDQDRRLGRWVYSQRIRRDKLTSDQIRRLEELGFEHDDDDDDENDQATKTTITTSIRRASHHELEEDDDEDEEEDDDEEEEEVSPAPPPPTDDDLLESGFTQTGRRRKTVKRYGITDNDDESDIARRRKEQLQQQRQERRQRQQQQHQPPKPKANTSTVTTTITTPSTTTTSTTMTAPKQSPTPKKVVPAPAPTPPPPEEDDEDEEEDPDYDSEQERRARERRRKQRRQQQQQTANKRGRPKGRPRGRPRKETLQEKLEQIVVGSRLAVLWPAENEYYRASVSKVVEGRKRPYYLEYDDGETEWIDLATGMTEFLVLTPRIGPRKRNRSKASSSSNNNHNNSASSSSQPSTPTRTMMSQHKTDSCSRTTPTSAARSTTSSTNHNHNNNSPPDIQIGARVSVYWSDDEQYYEATVVKQRRDRNHPKPFKLEYEDGEYEWIDLHQVKFRFLDRGDDSVISPHQTCRVKAMNGRDHGGDRRRNITTSEDSSSSSGSASDSSSSSTSGDDSDIELVSDVRQVHVGARVAVYWSEEERYFEGTVTEHRMGHPRPFFMQYDDGDTQWLDLRTRNFCVLKRCQRRKKRRRSSSGRKRRRRRIDTSSSDSSSGSEQERHRAVGGRFSLARQNVRRKPPPAASRSRPKCLSPTPTETSATTDDEREDRLESREEPHPHKEIALGTRVAVFCPIKDKFLDGTVTHRQIPRNSRSKPCYFVTYDKGHSEWVELPKRKVRFLTEEDASIATKIPGAKRGRKRKPHDSPLLRMLREKEARKANPDLEMDDDEEPDKPKTIEEDEKRPETTDDDDDEESSSDSEESLDATSEDEESIQVEVEPEVPEKPLVMEQVGIGTRIAVQCPKELKFMEGIVTRLIRNRRKPLYVEYDIGGFEWIDLHSSTVKLLTEEEEKLLKEQSAIVIKEEFEEALPEVQTEPCIFDEDVNGNKDVMEVDDDAPASKSEVDVVVDAEGADDSNKEETAAERVDGAEAEATKDTTTPASNLDGESKMDVEMTDVSMEAEETEEVSTLEAKTSSENENEESVENSVPQLEDEVIEQSLPPASSEEAPREKHTETHQTPPTIAKPEKEQPTIIVPDSCDNDYVHKPPSTHASLKPSGLIGVSKIDIPTRVSDSEAASCSEKDSPTGVACLLGASSSSRNKASKVAESLVVSVAIPEPTVPLKPVKPSESTVAPNGSAADNMPTTKGHDVSTDPAAIITTTDPPPSDIVRVAPVSIVSETIADGLPKCGDVVTINREKELHEVNLNISGGNSCKIDRTETVRRVSSEASVDDPVAQNAKQPDEQEQDVNAKHGENPAPKDEDNDAKALSPVGQESHSGGKDHGAANHSDAPDDAAGAAKPRNGKGMFVRKAPEKAVAAPDVLPAKRKRGRPPKYRNDEKHEPAVVPSDRNEDSKADTSSPPPAKKRGPGRPPKHRPLVTSKPEQAAKNGKTNVHVIAQQDATPKKRGPGRPPKKKNLVKHDTHEHTRKETAEPEPPKKRGPGRPPKHPKADAPKISSPGEAAPPKKRGPGRPRKSESQAVAVAVAAAAAQESPAPVKKRGPGRPRKSECQEPKKRGPGRPRKTPKKDEADEEVARIEKDVFKVTMVNGSRHRKEPNRFSPTDFDESDSDSSVDTGANRKTSGSTPLKKSDLGAEHAEKARQVEVGMRVSVYWGGDQEYYPGTVTKERSYRKKKFFLEYDDGESEWIDFHRNKFHILTPPKNLEIVVTSPKADENDAVDDEDDSDDDSAPIRRRSSDDDTDPSVRFRNRMDMSDVMLRIKTGCRVEVFWSEDNCYYPGTITKQRDNIIQAKKPWFLEYDDGESEWIDLRDHVFRMIAGAGEEAAPTPVGDSNVPDPATADKEKRKREKDADDSSCGRKQKRLKRKNSG</sequence>
<reference evidence="3" key="1">
    <citation type="submission" date="2020-06" db="EMBL/GenBank/DDBJ databases">
        <authorList>
            <consortium name="Plant Systems Biology data submission"/>
        </authorList>
    </citation>
    <scope>NUCLEOTIDE SEQUENCE</scope>
    <source>
        <strain evidence="3">D6</strain>
    </source>
</reference>
<comment type="caution">
    <text evidence="3">The sequence shown here is derived from an EMBL/GenBank/DDBJ whole genome shotgun (WGS) entry which is preliminary data.</text>
</comment>
<feature type="compositionally biased region" description="Low complexity" evidence="1">
    <location>
        <begin position="1263"/>
        <end position="1272"/>
    </location>
</feature>
<evidence type="ECO:0000256" key="1">
    <source>
        <dbReference type="SAM" id="MobiDB-lite"/>
    </source>
</evidence>
<feature type="compositionally biased region" description="Basic and acidic residues" evidence="1">
    <location>
        <begin position="1026"/>
        <end position="1046"/>
    </location>
</feature>
<dbReference type="Proteomes" id="UP001153069">
    <property type="component" value="Unassembled WGS sequence"/>
</dbReference>
<feature type="compositionally biased region" description="Basic and acidic residues" evidence="1">
    <location>
        <begin position="1445"/>
        <end position="1466"/>
    </location>
</feature>
<feature type="compositionally biased region" description="Basic and acidic residues" evidence="1">
    <location>
        <begin position="844"/>
        <end position="858"/>
    </location>
</feature>
<feature type="compositionally biased region" description="Low complexity" evidence="1">
    <location>
        <begin position="1588"/>
        <end position="1606"/>
    </location>
</feature>
<feature type="domain" description="Tudor" evidence="2">
    <location>
        <begin position="1711"/>
        <end position="1770"/>
    </location>
</feature>
<dbReference type="PRINTS" id="PR00929">
    <property type="entry name" value="ATHOOK"/>
</dbReference>
<feature type="compositionally biased region" description="Acidic residues" evidence="1">
    <location>
        <begin position="98"/>
        <end position="107"/>
    </location>
</feature>
<feature type="compositionally biased region" description="Basic and acidic residues" evidence="1">
    <location>
        <begin position="1908"/>
        <end position="1925"/>
    </location>
</feature>
<feature type="compositionally biased region" description="Acidic residues" evidence="1">
    <location>
        <begin position="1785"/>
        <end position="1798"/>
    </location>
</feature>
<feature type="domain" description="Tudor" evidence="2">
    <location>
        <begin position="453"/>
        <end position="514"/>
    </location>
</feature>
<feature type="compositionally biased region" description="Basic and acidic residues" evidence="1">
    <location>
        <begin position="719"/>
        <end position="729"/>
    </location>
</feature>
<proteinExistence type="predicted"/>
<dbReference type="CDD" id="cd20404">
    <property type="entry name" value="Tudor_Agenet_AtEML-like"/>
    <property type="match status" value="5"/>
</dbReference>
<dbReference type="InterPro" id="IPR002999">
    <property type="entry name" value="Tudor"/>
</dbReference>
<feature type="region of interest" description="Disordered" evidence="1">
    <location>
        <begin position="1230"/>
        <end position="1276"/>
    </location>
</feature>
<feature type="compositionally biased region" description="Acidic residues" evidence="1">
    <location>
        <begin position="859"/>
        <end position="892"/>
    </location>
</feature>
<feature type="compositionally biased region" description="Basic and acidic residues" evidence="1">
    <location>
        <begin position="1616"/>
        <end position="1625"/>
    </location>
</feature>
<dbReference type="InterPro" id="IPR017956">
    <property type="entry name" value="AT_hook_DNA-bd_motif"/>
</dbReference>
<dbReference type="PANTHER" id="PTHR48125:SF12">
    <property type="entry name" value="AT HOOK TRANSCRIPTION FACTOR FAMILY-RELATED"/>
    <property type="match status" value="1"/>
</dbReference>
<accession>A0A9N8H544</accession>
<dbReference type="Pfam" id="PF03457">
    <property type="entry name" value="HA"/>
    <property type="match status" value="1"/>
</dbReference>
<feature type="compositionally biased region" description="Acidic residues" evidence="1">
    <location>
        <begin position="260"/>
        <end position="275"/>
    </location>
</feature>
<dbReference type="PANTHER" id="PTHR48125">
    <property type="entry name" value="LP07818P1"/>
    <property type="match status" value="1"/>
</dbReference>
<feature type="compositionally biased region" description="Low complexity" evidence="1">
    <location>
        <begin position="544"/>
        <end position="566"/>
    </location>
</feature>
<feature type="compositionally biased region" description="Basic and acidic residues" evidence="1">
    <location>
        <begin position="1359"/>
        <end position="1371"/>
    </location>
</feature>
<dbReference type="SMART" id="SM00384">
    <property type="entry name" value="AT_hook"/>
    <property type="match status" value="8"/>
</dbReference>
<dbReference type="InterPro" id="IPR005114">
    <property type="entry name" value="Helicase_assoc"/>
</dbReference>
<feature type="compositionally biased region" description="Polar residues" evidence="1">
    <location>
        <begin position="410"/>
        <end position="421"/>
    </location>
</feature>
<feature type="compositionally biased region" description="Basic residues" evidence="1">
    <location>
        <begin position="1435"/>
        <end position="1444"/>
    </location>
</feature>
<feature type="compositionally biased region" description="Basic residues" evidence="1">
    <location>
        <begin position="637"/>
        <end position="656"/>
    </location>
</feature>
<organism evidence="3 4">
    <name type="scientific">Seminavis robusta</name>
    <dbReference type="NCBI Taxonomy" id="568900"/>
    <lineage>
        <taxon>Eukaryota</taxon>
        <taxon>Sar</taxon>
        <taxon>Stramenopiles</taxon>
        <taxon>Ochrophyta</taxon>
        <taxon>Bacillariophyta</taxon>
        <taxon>Bacillariophyceae</taxon>
        <taxon>Bacillariophycidae</taxon>
        <taxon>Naviculales</taxon>
        <taxon>Naviculaceae</taxon>
        <taxon>Seminavis</taxon>
    </lineage>
</organism>
<feature type="domain" description="Tudor" evidence="2">
    <location>
        <begin position="578"/>
        <end position="641"/>
    </location>
</feature>
<feature type="domain" description="Tudor" evidence="2">
    <location>
        <begin position="732"/>
        <end position="797"/>
    </location>
</feature>
<feature type="compositionally biased region" description="Basic and acidic residues" evidence="1">
    <location>
        <begin position="815"/>
        <end position="833"/>
    </location>
</feature>
<feature type="region of interest" description="Disordered" evidence="1">
    <location>
        <begin position="1"/>
        <end position="37"/>
    </location>
</feature>
<feature type="region of interest" description="Disordered" evidence="1">
    <location>
        <begin position="802"/>
        <end position="893"/>
    </location>
</feature>
<feature type="compositionally biased region" description="Basic and acidic residues" evidence="1">
    <location>
        <begin position="1804"/>
        <end position="1815"/>
    </location>
</feature>
<dbReference type="SMART" id="SM00333">
    <property type="entry name" value="TUDOR"/>
    <property type="match status" value="6"/>
</dbReference>
<evidence type="ECO:0000259" key="2">
    <source>
        <dbReference type="SMART" id="SM00333"/>
    </source>
</evidence>
<feature type="compositionally biased region" description="Basic residues" evidence="1">
    <location>
        <begin position="299"/>
        <end position="311"/>
    </location>
</feature>
<feature type="compositionally biased region" description="Basic and acidic residues" evidence="1">
    <location>
        <begin position="1"/>
        <end position="14"/>
    </location>
</feature>
<feature type="compositionally biased region" description="Basic and acidic residues" evidence="1">
    <location>
        <begin position="1698"/>
        <end position="1711"/>
    </location>
</feature>
<dbReference type="OrthoDB" id="435275at2759"/>
<dbReference type="GO" id="GO:0003677">
    <property type="term" value="F:DNA binding"/>
    <property type="evidence" value="ECO:0007669"/>
    <property type="project" value="InterPro"/>
</dbReference>
<feature type="compositionally biased region" description="Acidic residues" evidence="1">
    <location>
        <begin position="127"/>
        <end position="145"/>
    </location>
</feature>
<dbReference type="EMBL" id="CAICTM010000064">
    <property type="protein sequence ID" value="CAB9499630.1"/>
    <property type="molecule type" value="Genomic_DNA"/>
</dbReference>
<evidence type="ECO:0000313" key="3">
    <source>
        <dbReference type="EMBL" id="CAB9499630.1"/>
    </source>
</evidence>
<feature type="region of interest" description="Disordered" evidence="1">
    <location>
        <begin position="637"/>
        <end position="729"/>
    </location>
</feature>
<feature type="compositionally biased region" description="Basic residues" evidence="1">
    <location>
        <begin position="1515"/>
        <end position="1528"/>
    </location>
</feature>
<dbReference type="Gene3D" id="6.10.140.530">
    <property type="match status" value="1"/>
</dbReference>
<feature type="compositionally biased region" description="Polar residues" evidence="1">
    <location>
        <begin position="1688"/>
        <end position="1697"/>
    </location>
</feature>
<feature type="region of interest" description="Disordered" evidence="1">
    <location>
        <begin position="93"/>
        <end position="319"/>
    </location>
</feature>
<feature type="compositionally biased region" description="Low complexity" evidence="1">
    <location>
        <begin position="659"/>
        <end position="668"/>
    </location>
</feature>
<feature type="compositionally biased region" description="Basic and acidic residues" evidence="1">
    <location>
        <begin position="1118"/>
        <end position="1127"/>
    </location>
</feature>
<feature type="region of interest" description="Disordered" evidence="1">
    <location>
        <begin position="1891"/>
        <end position="1938"/>
    </location>
</feature>
<feature type="compositionally biased region" description="Basic residues" evidence="1">
    <location>
        <begin position="805"/>
        <end position="814"/>
    </location>
</feature>
<feature type="compositionally biased region" description="Basic residues" evidence="1">
    <location>
        <begin position="1626"/>
        <end position="1635"/>
    </location>
</feature>
<feature type="region of interest" description="Disordered" evidence="1">
    <location>
        <begin position="1334"/>
        <end position="1711"/>
    </location>
</feature>
<feature type="compositionally biased region" description="Basic and acidic residues" evidence="1">
    <location>
        <begin position="1529"/>
        <end position="1548"/>
    </location>
</feature>
<feature type="region of interest" description="Disordered" evidence="1">
    <location>
        <begin position="1781"/>
        <end position="1815"/>
    </location>
</feature>
<protein>
    <submittedName>
        <fullName evidence="3">TUDOR</fullName>
    </submittedName>
</protein>
<evidence type="ECO:0000313" key="4">
    <source>
        <dbReference type="Proteomes" id="UP001153069"/>
    </source>
</evidence>
<feature type="domain" description="Tudor" evidence="2">
    <location>
        <begin position="321"/>
        <end position="380"/>
    </location>
</feature>
<dbReference type="Gene3D" id="2.30.30.140">
    <property type="match status" value="5"/>
</dbReference>
<feature type="compositionally biased region" description="Acidic residues" evidence="1">
    <location>
        <begin position="1070"/>
        <end position="1079"/>
    </location>
</feature>
<feature type="region of interest" description="Disordered" evidence="1">
    <location>
        <begin position="1000"/>
        <end position="1168"/>
    </location>
</feature>
<feature type="compositionally biased region" description="Basic residues" evidence="1">
    <location>
        <begin position="1549"/>
        <end position="1558"/>
    </location>
</feature>
<feature type="domain" description="Tudor" evidence="2">
    <location>
        <begin position="1827"/>
        <end position="1890"/>
    </location>
</feature>
<feature type="compositionally biased region" description="Basic residues" evidence="1">
    <location>
        <begin position="1474"/>
        <end position="1487"/>
    </location>
</feature>
<feature type="compositionally biased region" description="Polar residues" evidence="1">
    <location>
        <begin position="109"/>
        <end position="119"/>
    </location>
</feature>
<feature type="region of interest" description="Disordered" evidence="1">
    <location>
        <begin position="522"/>
        <end position="572"/>
    </location>
</feature>
<gene>
    <name evidence="3" type="ORF">SEMRO_65_G036810.1</name>
</gene>
<feature type="compositionally biased region" description="Low complexity" evidence="1">
    <location>
        <begin position="428"/>
        <end position="452"/>
    </location>
</feature>
<feature type="compositionally biased region" description="Basic and acidic residues" evidence="1">
    <location>
        <begin position="531"/>
        <end position="541"/>
    </location>
</feature>
<keyword evidence="4" id="KW-1185">Reference proteome</keyword>
<feature type="compositionally biased region" description="Basic and acidic residues" evidence="1">
    <location>
        <begin position="1636"/>
        <end position="1652"/>
    </location>
</feature>
<name>A0A9N8H544_9STRA</name>